<gene>
    <name evidence="5" type="ORF">GOP47_0014845</name>
</gene>
<dbReference type="GO" id="GO:0005634">
    <property type="term" value="C:nucleus"/>
    <property type="evidence" value="ECO:0007669"/>
    <property type="project" value="UniProtKB-SubCell"/>
</dbReference>
<organism evidence="5 6">
    <name type="scientific">Adiantum capillus-veneris</name>
    <name type="common">Maidenhair fern</name>
    <dbReference type="NCBI Taxonomy" id="13818"/>
    <lineage>
        <taxon>Eukaryota</taxon>
        <taxon>Viridiplantae</taxon>
        <taxon>Streptophyta</taxon>
        <taxon>Embryophyta</taxon>
        <taxon>Tracheophyta</taxon>
        <taxon>Polypodiopsida</taxon>
        <taxon>Polypodiidae</taxon>
        <taxon>Polypodiales</taxon>
        <taxon>Pteridineae</taxon>
        <taxon>Pteridaceae</taxon>
        <taxon>Vittarioideae</taxon>
        <taxon>Adiantum</taxon>
    </lineage>
</organism>
<comment type="subcellular location">
    <subcellularLocation>
        <location evidence="1">Nucleus</location>
    </subcellularLocation>
</comment>
<proteinExistence type="inferred from homology"/>
<dbReference type="InterPro" id="IPR024861">
    <property type="entry name" value="Donson"/>
</dbReference>
<name>A0A9D4UMT5_ADICA</name>
<comment type="caution">
    <text evidence="5">The sequence shown here is derived from an EMBL/GenBank/DDBJ whole genome shotgun (WGS) entry which is preliminary data.</text>
</comment>
<evidence type="ECO:0000256" key="2">
    <source>
        <dbReference type="ARBA" id="ARBA00022473"/>
    </source>
</evidence>
<accession>A0A9D4UMT5</accession>
<dbReference type="PRINTS" id="PR02064">
    <property type="entry name" value="DONSON"/>
</dbReference>
<comment type="similarity">
    <text evidence="4">Belongs to the DONSON family.</text>
</comment>
<evidence type="ECO:0000256" key="3">
    <source>
        <dbReference type="ARBA" id="ARBA00023242"/>
    </source>
</evidence>
<dbReference type="AlphaFoldDB" id="A0A9D4UMT5"/>
<dbReference type="PANTHER" id="PTHR12972:SF0">
    <property type="entry name" value="PROTEIN DOWNSTREAM NEIGHBOR OF SON"/>
    <property type="match status" value="1"/>
</dbReference>
<dbReference type="Proteomes" id="UP000886520">
    <property type="component" value="Chromosome 14"/>
</dbReference>
<keyword evidence="2" id="KW-0217">Developmental protein</keyword>
<dbReference type="PANTHER" id="PTHR12972">
    <property type="entry name" value="DOWNSTREAM NEIGHBOR OF SON"/>
    <property type="match status" value="1"/>
</dbReference>
<reference evidence="5" key="1">
    <citation type="submission" date="2021-01" db="EMBL/GenBank/DDBJ databases">
        <title>Adiantum capillus-veneris genome.</title>
        <authorList>
            <person name="Fang Y."/>
            <person name="Liao Q."/>
        </authorList>
    </citation>
    <scope>NUCLEOTIDE SEQUENCE</scope>
    <source>
        <strain evidence="5">H3</strain>
        <tissue evidence="5">Leaf</tissue>
    </source>
</reference>
<evidence type="ECO:0000313" key="6">
    <source>
        <dbReference type="Proteomes" id="UP000886520"/>
    </source>
</evidence>
<protein>
    <submittedName>
        <fullName evidence="5">Uncharacterized protein</fullName>
    </submittedName>
</protein>
<evidence type="ECO:0000313" key="5">
    <source>
        <dbReference type="EMBL" id="KAI5070502.1"/>
    </source>
</evidence>
<evidence type="ECO:0000256" key="1">
    <source>
        <dbReference type="ARBA" id="ARBA00004123"/>
    </source>
</evidence>
<keyword evidence="3" id="KW-0539">Nucleus</keyword>
<dbReference type="EMBL" id="JABFUD020000014">
    <property type="protein sequence ID" value="KAI5070502.1"/>
    <property type="molecule type" value="Genomic_DNA"/>
</dbReference>
<dbReference type="GO" id="GO:0033260">
    <property type="term" value="P:nuclear DNA replication"/>
    <property type="evidence" value="ECO:0007669"/>
    <property type="project" value="TreeGrafter"/>
</dbReference>
<sequence length="728" mass="81059">MPYTVPIETRTTKVPTGRQGYRSYYSATRVLTIELEVEQGPIDSFIVETIKYEIIRIQNVRRKRRESGWLPFELRVACPGRLCHGEFPRSWSKLVLNYALVPTTIASLHFSGEMCSKRKTPSELRSEQLKRLQNDQNQASCSSESNQFLQALQKQDVLRPPRFVDTRVPDIYPVTKLGDRSSRFLAEKKEMPHVTLRCSEHVNPDAGVSTVADRARSLAKFHWKGAEESNDTNLGAKASTVETNPQNLHKSSSFSTFRDVTQLSTRLQENSSGPPVDMAKAFKGMSAARAATVTELTAGPPLAAKAPQLHSTSKSKAQDKPSSLFIHGNKLPLDLSLKTSIRFTSRASFERFERITNKDLCTGMKRFLSASQGQGEHDAQNDARPGDFLGNKVEAAFAEALHSWIHPQCVLPSSVLSALASSAAHGGTSERDFLSKRQLAWEDSFRSLYYMFRDGECDLFYFSTQQFIAMFIGGEILKRTKKESSAYISRSTRGLRALLQEQDIAFTMPLCLTKVATSIEEIQELTEFEKSHPGQTRLVDSMIAVDNSPQSLLVFNGQKSVHGLYDLLLNHRSMLSSTTGADVPVLYSPVTFQNASLVMSEVLCKKTQSPVESNVISNEQSKGLLMNTNYSLEVKGGILPPWVIWRVCTAIQQLQPGNFEASLITDPLSGGFNVGQDYTVEGLEQETETTSVLKKELNALLLSSEMKVGFVRQFKREEGSYAVTLSTV</sequence>
<dbReference type="OrthoDB" id="534063at2759"/>
<evidence type="ECO:0000256" key="4">
    <source>
        <dbReference type="ARBA" id="ARBA00025806"/>
    </source>
</evidence>
<keyword evidence="6" id="KW-1185">Reference proteome</keyword>